<evidence type="ECO:0000256" key="1">
    <source>
        <dbReference type="ARBA" id="ARBA00000548"/>
    </source>
</evidence>
<evidence type="ECO:0000256" key="6">
    <source>
        <dbReference type="ARBA" id="ARBA00023277"/>
    </source>
</evidence>
<dbReference type="Pfam" id="PF00128">
    <property type="entry name" value="Alpha-amylase"/>
    <property type="match status" value="1"/>
</dbReference>
<evidence type="ECO:0000313" key="13">
    <source>
        <dbReference type="Proteomes" id="UP001491310"/>
    </source>
</evidence>
<comment type="catalytic activity">
    <reaction evidence="1 9">
        <text>Endohydrolysis of (1-&gt;4)-alpha-D-glucosidic linkages in polysaccharides containing three or more (1-&gt;4)-alpha-linked D-glucose units.</text>
        <dbReference type="EC" id="3.2.1.1"/>
    </reaction>
</comment>
<keyword evidence="5 9" id="KW-0378">Hydrolase</keyword>
<keyword evidence="7 9" id="KW-0326">Glycosidase</keyword>
<dbReference type="InterPro" id="IPR017853">
    <property type="entry name" value="GH"/>
</dbReference>
<evidence type="ECO:0000256" key="9">
    <source>
        <dbReference type="RuleBase" id="RU361134"/>
    </source>
</evidence>
<name>A0ABR2Z2P7_9CHLO</name>
<dbReference type="CDD" id="cd11314">
    <property type="entry name" value="AmyAc_arch_bac_plant_AmyA"/>
    <property type="match status" value="1"/>
</dbReference>
<reference evidence="12 13" key="1">
    <citation type="journal article" date="2024" name="Nat. Commun.">
        <title>Phylogenomics reveals the evolutionary origins of lichenization in chlorophyte algae.</title>
        <authorList>
            <person name="Puginier C."/>
            <person name="Libourel C."/>
            <person name="Otte J."/>
            <person name="Skaloud P."/>
            <person name="Haon M."/>
            <person name="Grisel S."/>
            <person name="Petersen M."/>
            <person name="Berrin J.G."/>
            <person name="Delaux P.M."/>
            <person name="Dal Grande F."/>
            <person name="Keller J."/>
        </authorList>
    </citation>
    <scope>NUCLEOTIDE SEQUENCE [LARGE SCALE GENOMIC DNA]</scope>
    <source>
        <strain evidence="12 13">SAG 216-7</strain>
    </source>
</reference>
<dbReference type="InterPro" id="IPR012850">
    <property type="entry name" value="A-amylase_bs_C"/>
</dbReference>
<evidence type="ECO:0000313" key="12">
    <source>
        <dbReference type="EMBL" id="KAK9918194.1"/>
    </source>
</evidence>
<protein>
    <recommendedName>
        <fullName evidence="4 9">Alpha-amylase</fullName>
        <ecNumber evidence="4 9">3.2.1.1</ecNumber>
    </recommendedName>
</protein>
<proteinExistence type="inferred from homology"/>
<evidence type="ECO:0000259" key="10">
    <source>
        <dbReference type="SMART" id="SM00642"/>
    </source>
</evidence>
<dbReference type="Gene3D" id="3.20.20.80">
    <property type="entry name" value="Glycosidases"/>
    <property type="match status" value="1"/>
</dbReference>
<accession>A0ABR2Z2P7</accession>
<feature type="domain" description="Glycosyl hydrolase family 13 catalytic" evidence="10">
    <location>
        <begin position="5"/>
        <end position="342"/>
    </location>
</feature>
<dbReference type="SUPFAM" id="SSF51445">
    <property type="entry name" value="(Trans)glycosidases"/>
    <property type="match status" value="1"/>
</dbReference>
<evidence type="ECO:0000256" key="3">
    <source>
        <dbReference type="ARBA" id="ARBA00008061"/>
    </source>
</evidence>
<organism evidence="12 13">
    <name type="scientific">Coccomyxa subellipsoidea</name>
    <dbReference type="NCBI Taxonomy" id="248742"/>
    <lineage>
        <taxon>Eukaryota</taxon>
        <taxon>Viridiplantae</taxon>
        <taxon>Chlorophyta</taxon>
        <taxon>core chlorophytes</taxon>
        <taxon>Trebouxiophyceae</taxon>
        <taxon>Trebouxiophyceae incertae sedis</taxon>
        <taxon>Coccomyxaceae</taxon>
        <taxon>Coccomyxa</taxon>
    </lineage>
</organism>
<comment type="caution">
    <text evidence="12">The sequence shown here is derived from an EMBL/GenBank/DDBJ whole genome shotgun (WGS) entry which is preliminary data.</text>
</comment>
<evidence type="ECO:0000256" key="8">
    <source>
        <dbReference type="RuleBase" id="RU003615"/>
    </source>
</evidence>
<evidence type="ECO:0000256" key="4">
    <source>
        <dbReference type="ARBA" id="ARBA00012595"/>
    </source>
</evidence>
<evidence type="ECO:0000256" key="7">
    <source>
        <dbReference type="ARBA" id="ARBA00023295"/>
    </source>
</evidence>
<keyword evidence="6 9" id="KW-0119">Carbohydrate metabolism</keyword>
<dbReference type="InterPro" id="IPR013780">
    <property type="entry name" value="Glyco_hydro_b"/>
</dbReference>
<evidence type="ECO:0000259" key="11">
    <source>
        <dbReference type="SMART" id="SM00810"/>
    </source>
</evidence>
<dbReference type="SMART" id="SM00810">
    <property type="entry name" value="Alpha-amyl_C2"/>
    <property type="match status" value="1"/>
</dbReference>
<dbReference type="InterPro" id="IPR006047">
    <property type="entry name" value="GH13_cat_dom"/>
</dbReference>
<dbReference type="EC" id="3.2.1.1" evidence="4 9"/>
<evidence type="ECO:0000256" key="2">
    <source>
        <dbReference type="ARBA" id="ARBA00001913"/>
    </source>
</evidence>
<dbReference type="Pfam" id="PF07821">
    <property type="entry name" value="Alpha-amyl_C2"/>
    <property type="match status" value="1"/>
</dbReference>
<gene>
    <name evidence="12" type="ORF">WJX75_002173</name>
</gene>
<dbReference type="PRINTS" id="PR00110">
    <property type="entry name" value="ALPHAAMYLASE"/>
</dbReference>
<dbReference type="EMBL" id="JALJOT010000001">
    <property type="protein sequence ID" value="KAK9918194.1"/>
    <property type="molecule type" value="Genomic_DNA"/>
</dbReference>
<keyword evidence="13" id="KW-1185">Reference proteome</keyword>
<evidence type="ECO:0000256" key="5">
    <source>
        <dbReference type="ARBA" id="ARBA00022801"/>
    </source>
</evidence>
<comment type="cofactor">
    <cofactor evidence="2">
        <name>Ca(2+)</name>
        <dbReference type="ChEBI" id="CHEBI:29108"/>
    </cofactor>
</comment>
<dbReference type="SUPFAM" id="SSF51011">
    <property type="entry name" value="Glycosyl hydrolase domain"/>
    <property type="match status" value="1"/>
</dbReference>
<sequence length="438" mass="48561">MGPREVLLQGFNWECAQRASPAWYAVLAGRAVEMRAAGITAVWLPPPSVSVSAEGYLPREYECLDSKYGTEAELRACIKALHAHGIKALADIVLNHRCAGKQDDKGSWNQFTGKYSWDESCICCDDEAYGGTGEKKDGAPFGAAPNIDHSNDRVRKDIKEWLSWLRSDVGFDGWRFDFVKGYGGQHVREYIEATSPSLAVGEFWDDCAYTDSKIHFDQDAHRQRIVDWCDAADGCAAAFDFTTKGVLQEAVAKGEYWRLRDSAGRPPGMIGWWPSRAVTFVDNHDTGSTQAHWPFPQQSLHQGYAYILTHPGTPCIFYDHLWTDGMLKPSLWRRLRALLAAHTLQNGGQPGATSLLRPLRSAILQLLALRRRAGLHCESQVDICEANNEVYAALIDRKITVKIGLGSWDPAKAGVNVGQKAWLLALAGPGFSVWEAHV</sequence>
<dbReference type="Proteomes" id="UP001491310">
    <property type="component" value="Unassembled WGS sequence"/>
</dbReference>
<feature type="domain" description="Alpha-amylase C-terminal beta-sheet" evidence="11">
    <location>
        <begin position="371"/>
        <end position="436"/>
    </location>
</feature>
<dbReference type="PANTHER" id="PTHR43447">
    <property type="entry name" value="ALPHA-AMYLASE"/>
    <property type="match status" value="1"/>
</dbReference>
<dbReference type="InterPro" id="IPR006046">
    <property type="entry name" value="Alpha_amylase"/>
</dbReference>
<dbReference type="SMART" id="SM00642">
    <property type="entry name" value="Aamy"/>
    <property type="match status" value="1"/>
</dbReference>
<dbReference type="Gene3D" id="2.60.40.1180">
    <property type="entry name" value="Golgi alpha-mannosidase II"/>
    <property type="match status" value="1"/>
</dbReference>
<comment type="similarity">
    <text evidence="3 8">Belongs to the glycosyl hydrolase 13 family.</text>
</comment>